<feature type="transmembrane region" description="Helical" evidence="1">
    <location>
        <begin position="127"/>
        <end position="150"/>
    </location>
</feature>
<keyword evidence="1" id="KW-1133">Transmembrane helix</keyword>
<accession>A0A4Q7LLY7</accession>
<gene>
    <name evidence="2" type="ORF">EV685_2453</name>
</gene>
<comment type="caution">
    <text evidence="2">The sequence shown here is derived from an EMBL/GenBank/DDBJ whole genome shotgun (WGS) entry which is preliminary data.</text>
</comment>
<dbReference type="EMBL" id="SGWV01000009">
    <property type="protein sequence ID" value="RZS54967.1"/>
    <property type="molecule type" value="Genomic_DNA"/>
</dbReference>
<organism evidence="2 3">
    <name type="scientific">Sphaerotilus mobilis</name>
    <dbReference type="NCBI Taxonomy" id="47994"/>
    <lineage>
        <taxon>Bacteria</taxon>
        <taxon>Pseudomonadati</taxon>
        <taxon>Pseudomonadota</taxon>
        <taxon>Betaproteobacteria</taxon>
        <taxon>Burkholderiales</taxon>
        <taxon>Sphaerotilaceae</taxon>
        <taxon>Sphaerotilus</taxon>
    </lineage>
</organism>
<evidence type="ECO:0000313" key="3">
    <source>
        <dbReference type="Proteomes" id="UP000293433"/>
    </source>
</evidence>
<protein>
    <submittedName>
        <fullName evidence="2">Putative membrane protein</fullName>
    </submittedName>
</protein>
<reference evidence="2 3" key="1">
    <citation type="submission" date="2019-02" db="EMBL/GenBank/DDBJ databases">
        <title>Genomic Encyclopedia of Type Strains, Phase IV (KMG-IV): sequencing the most valuable type-strain genomes for metagenomic binning, comparative biology and taxonomic classification.</title>
        <authorList>
            <person name="Goeker M."/>
        </authorList>
    </citation>
    <scope>NUCLEOTIDE SEQUENCE [LARGE SCALE GENOMIC DNA]</scope>
    <source>
        <strain evidence="2 3">DSM 10617</strain>
    </source>
</reference>
<keyword evidence="1" id="KW-0812">Transmembrane</keyword>
<evidence type="ECO:0000313" key="2">
    <source>
        <dbReference type="EMBL" id="RZS54967.1"/>
    </source>
</evidence>
<keyword evidence="1" id="KW-0472">Membrane</keyword>
<proteinExistence type="predicted"/>
<feature type="transmembrane region" description="Helical" evidence="1">
    <location>
        <begin position="53"/>
        <end position="75"/>
    </location>
</feature>
<dbReference type="RefSeq" id="WP_130482270.1">
    <property type="nucleotide sequence ID" value="NZ_SGWV01000009.1"/>
</dbReference>
<keyword evidence="3" id="KW-1185">Reference proteome</keyword>
<dbReference type="OrthoDB" id="8419862at2"/>
<dbReference type="AlphaFoldDB" id="A0A4Q7LLY7"/>
<sequence>MWTYPTLLLVHLLATTFWVGGMAVLHLCVRPAAVVTLAPPQRLPLMAETLRRFVRGAAVAVLAVWASGLAMIEVAGGMAVVLRHVHLMLALGLAMTLVYALVAHQALPRLTAAVARQDWPAAGVALARIRMLVTVNLGLGVAVYAVALLGRTWAAR</sequence>
<feature type="transmembrane region" description="Helical" evidence="1">
    <location>
        <begin position="87"/>
        <end position="107"/>
    </location>
</feature>
<name>A0A4Q7LLY7_9BURK</name>
<evidence type="ECO:0000256" key="1">
    <source>
        <dbReference type="SAM" id="Phobius"/>
    </source>
</evidence>
<dbReference type="Proteomes" id="UP000293433">
    <property type="component" value="Unassembled WGS sequence"/>
</dbReference>